<evidence type="ECO:0000256" key="6">
    <source>
        <dbReference type="ARBA" id="ARBA00022432"/>
    </source>
</evidence>
<comment type="similarity">
    <text evidence="4">Belongs to the serine/threonine dehydratase family.</text>
</comment>
<evidence type="ECO:0000313" key="13">
    <source>
        <dbReference type="EMBL" id="KAF4303008.1"/>
    </source>
</evidence>
<dbReference type="GO" id="GO:0006565">
    <property type="term" value="P:L-serine catabolic process"/>
    <property type="evidence" value="ECO:0007669"/>
    <property type="project" value="TreeGrafter"/>
</dbReference>
<accession>A0A8H4IN24</accession>
<dbReference type="PANTHER" id="PTHR48078">
    <property type="entry name" value="THREONINE DEHYDRATASE, MITOCHONDRIAL-RELATED"/>
    <property type="match status" value="1"/>
</dbReference>
<comment type="catalytic activity">
    <reaction evidence="10">
        <text>L-serine = pyruvate + NH4(+)</text>
        <dbReference type="Rhea" id="RHEA:19169"/>
        <dbReference type="ChEBI" id="CHEBI:15361"/>
        <dbReference type="ChEBI" id="CHEBI:28938"/>
        <dbReference type="ChEBI" id="CHEBI:33384"/>
        <dbReference type="EC" id="4.3.1.17"/>
    </reaction>
</comment>
<keyword evidence="7" id="KW-0963">Cytoplasm</keyword>
<dbReference type="GO" id="GO:0004794">
    <property type="term" value="F:threonine deaminase activity"/>
    <property type="evidence" value="ECO:0007669"/>
    <property type="project" value="TreeGrafter"/>
</dbReference>
<evidence type="ECO:0000256" key="8">
    <source>
        <dbReference type="ARBA" id="ARBA00022898"/>
    </source>
</evidence>
<evidence type="ECO:0000313" key="14">
    <source>
        <dbReference type="Proteomes" id="UP000572817"/>
    </source>
</evidence>
<feature type="domain" description="Tryptophan synthase beta chain-like PALP" evidence="12">
    <location>
        <begin position="23"/>
        <end position="330"/>
    </location>
</feature>
<dbReference type="GO" id="GO:0006094">
    <property type="term" value="P:gluconeogenesis"/>
    <property type="evidence" value="ECO:0007669"/>
    <property type="project" value="UniProtKB-KW"/>
</dbReference>
<dbReference type="InterPro" id="IPR050147">
    <property type="entry name" value="Ser/Thr_Dehydratase"/>
</dbReference>
<evidence type="ECO:0000256" key="3">
    <source>
        <dbReference type="ARBA" id="ARBA00004742"/>
    </source>
</evidence>
<comment type="pathway">
    <text evidence="3">Carbohydrate biosynthesis; gluconeogenesis.</text>
</comment>
<dbReference type="AlphaFoldDB" id="A0A8H4IN24"/>
<sequence length="350" mass="36715">MTVSEIHQLPTDQQLPTDRRPWRSTPLVESVALSKAAGCRVFLKLENLQPAGSFKSRGIGNYMTQRLLEHPSPANIHFYSSSGGNAGLACVHAANTLGRPSTIVVPLSTKPLMIAKLRAAGARDVVQIGATWADADRHLRDVLLKADGAGVYVPPFDHPDVWTGNAGIVGEVRGQLEGEGVAEGRPAAVVCSVGGGGLFNGVCEGAEQLGWFGRGARVVAVETKGAESLARSVEMGELVTLPGITSLATSLGATRVSEQALLNGLKEGVRTAVLSDGEAAMGCLRLADEERLLVELACGVSAALCFGGRLEQAVGRKLDKEEAVVIVVCGGSNVTVEMLAQWRNEFGDVE</sequence>
<name>A0A8H4IN24_9PEZI</name>
<comment type="caution">
    <text evidence="13">The sequence shown here is derived from an EMBL/GenBank/DDBJ whole genome shotgun (WGS) entry which is preliminary data.</text>
</comment>
<dbReference type="GO" id="GO:0003941">
    <property type="term" value="F:L-serine ammonia-lyase activity"/>
    <property type="evidence" value="ECO:0007669"/>
    <property type="project" value="UniProtKB-EC"/>
</dbReference>
<evidence type="ECO:0000256" key="11">
    <source>
        <dbReference type="SAM" id="MobiDB-lite"/>
    </source>
</evidence>
<dbReference type="OrthoDB" id="7773036at2759"/>
<keyword evidence="9" id="KW-0456">Lyase</keyword>
<dbReference type="GO" id="GO:0009097">
    <property type="term" value="P:isoleucine biosynthetic process"/>
    <property type="evidence" value="ECO:0007669"/>
    <property type="project" value="TreeGrafter"/>
</dbReference>
<dbReference type="FunFam" id="3.40.50.1100:FF:000040">
    <property type="entry name" value="L-serine dehydratase, putative"/>
    <property type="match status" value="1"/>
</dbReference>
<dbReference type="InterPro" id="IPR001926">
    <property type="entry name" value="TrpB-like_PALP"/>
</dbReference>
<feature type="region of interest" description="Disordered" evidence="11">
    <location>
        <begin position="1"/>
        <end position="21"/>
    </location>
</feature>
<keyword evidence="6" id="KW-0312">Gluconeogenesis</keyword>
<feature type="compositionally biased region" description="Polar residues" evidence="11">
    <location>
        <begin position="1"/>
        <end position="16"/>
    </location>
</feature>
<gene>
    <name evidence="13" type="ORF">GTA08_BOTSDO08835</name>
</gene>
<protein>
    <recommendedName>
        <fullName evidence="5">L-serine ammonia-lyase</fullName>
        <ecNumber evidence="5">4.3.1.17</ecNumber>
    </recommendedName>
</protein>
<dbReference type="SUPFAM" id="SSF53686">
    <property type="entry name" value="Tryptophan synthase beta subunit-like PLP-dependent enzymes"/>
    <property type="match status" value="1"/>
</dbReference>
<comment type="subcellular location">
    <subcellularLocation>
        <location evidence="2">Cytoplasm</location>
    </subcellularLocation>
</comment>
<dbReference type="PANTHER" id="PTHR48078:SF2">
    <property type="entry name" value="CATABOLIC L-SERINE_THREONINE DEHYDRATASE"/>
    <property type="match status" value="1"/>
</dbReference>
<keyword evidence="14" id="KW-1185">Reference proteome</keyword>
<evidence type="ECO:0000256" key="5">
    <source>
        <dbReference type="ARBA" id="ARBA00012093"/>
    </source>
</evidence>
<dbReference type="Pfam" id="PF00291">
    <property type="entry name" value="PALP"/>
    <property type="match status" value="1"/>
</dbReference>
<dbReference type="EC" id="4.3.1.17" evidence="5"/>
<evidence type="ECO:0000256" key="1">
    <source>
        <dbReference type="ARBA" id="ARBA00001933"/>
    </source>
</evidence>
<dbReference type="InterPro" id="IPR036052">
    <property type="entry name" value="TrpB-like_PALP_sf"/>
</dbReference>
<dbReference type="EMBL" id="WWBZ02000062">
    <property type="protein sequence ID" value="KAF4303008.1"/>
    <property type="molecule type" value="Genomic_DNA"/>
</dbReference>
<evidence type="ECO:0000256" key="9">
    <source>
        <dbReference type="ARBA" id="ARBA00023239"/>
    </source>
</evidence>
<keyword evidence="8" id="KW-0663">Pyridoxal phosphate</keyword>
<evidence type="ECO:0000256" key="10">
    <source>
        <dbReference type="ARBA" id="ARBA00049406"/>
    </source>
</evidence>
<evidence type="ECO:0000256" key="4">
    <source>
        <dbReference type="ARBA" id="ARBA00010869"/>
    </source>
</evidence>
<dbReference type="Proteomes" id="UP000572817">
    <property type="component" value="Unassembled WGS sequence"/>
</dbReference>
<dbReference type="Gene3D" id="3.40.50.1100">
    <property type="match status" value="2"/>
</dbReference>
<reference evidence="13" key="1">
    <citation type="submission" date="2020-04" db="EMBL/GenBank/DDBJ databases">
        <title>Genome Assembly and Annotation of Botryosphaeria dothidea sdau 11-99, a Latent Pathogen of Apple Fruit Ring Rot in China.</title>
        <authorList>
            <person name="Yu C."/>
            <person name="Diao Y."/>
            <person name="Lu Q."/>
            <person name="Zhao J."/>
            <person name="Cui S."/>
            <person name="Peng C."/>
            <person name="He B."/>
            <person name="Liu H."/>
        </authorList>
    </citation>
    <scope>NUCLEOTIDE SEQUENCE [LARGE SCALE GENOMIC DNA]</scope>
    <source>
        <strain evidence="13">Sdau11-99</strain>
    </source>
</reference>
<dbReference type="GO" id="GO:0006567">
    <property type="term" value="P:L-threonine catabolic process"/>
    <property type="evidence" value="ECO:0007669"/>
    <property type="project" value="TreeGrafter"/>
</dbReference>
<organism evidence="13 14">
    <name type="scientific">Botryosphaeria dothidea</name>
    <dbReference type="NCBI Taxonomy" id="55169"/>
    <lineage>
        <taxon>Eukaryota</taxon>
        <taxon>Fungi</taxon>
        <taxon>Dikarya</taxon>
        <taxon>Ascomycota</taxon>
        <taxon>Pezizomycotina</taxon>
        <taxon>Dothideomycetes</taxon>
        <taxon>Dothideomycetes incertae sedis</taxon>
        <taxon>Botryosphaeriales</taxon>
        <taxon>Botryosphaeriaceae</taxon>
        <taxon>Botryosphaeria</taxon>
    </lineage>
</organism>
<dbReference type="GO" id="GO:0005737">
    <property type="term" value="C:cytoplasm"/>
    <property type="evidence" value="ECO:0007669"/>
    <property type="project" value="UniProtKB-SubCell"/>
</dbReference>
<comment type="cofactor">
    <cofactor evidence="1">
        <name>pyridoxal 5'-phosphate</name>
        <dbReference type="ChEBI" id="CHEBI:597326"/>
    </cofactor>
</comment>
<evidence type="ECO:0000256" key="7">
    <source>
        <dbReference type="ARBA" id="ARBA00022490"/>
    </source>
</evidence>
<evidence type="ECO:0000256" key="2">
    <source>
        <dbReference type="ARBA" id="ARBA00004496"/>
    </source>
</evidence>
<evidence type="ECO:0000259" key="12">
    <source>
        <dbReference type="Pfam" id="PF00291"/>
    </source>
</evidence>
<proteinExistence type="inferred from homology"/>